<keyword evidence="3 5" id="KW-0195">Cyclin</keyword>
<keyword evidence="2" id="KW-0132">Cell division</keyword>
<evidence type="ECO:0000313" key="8">
    <source>
        <dbReference type="EMBL" id="RZC54689.1"/>
    </source>
</evidence>
<evidence type="ECO:0000259" key="7">
    <source>
        <dbReference type="SMART" id="SM01332"/>
    </source>
</evidence>
<dbReference type="PANTHER" id="PTHR10177">
    <property type="entry name" value="CYCLINS"/>
    <property type="match status" value="1"/>
</dbReference>
<evidence type="ECO:0000259" key="6">
    <source>
        <dbReference type="SMART" id="SM00385"/>
    </source>
</evidence>
<dbReference type="EMBL" id="CM010717">
    <property type="protein sequence ID" value="RZC54689.1"/>
    <property type="molecule type" value="Genomic_DNA"/>
</dbReference>
<dbReference type="GO" id="GO:0051301">
    <property type="term" value="P:cell division"/>
    <property type="evidence" value="ECO:0007669"/>
    <property type="project" value="UniProtKB-KW"/>
</dbReference>
<dbReference type="InterPro" id="IPR013763">
    <property type="entry name" value="Cyclin-like_dom"/>
</dbReference>
<feature type="domain" description="Cyclin C-terminal" evidence="7">
    <location>
        <begin position="189"/>
        <end position="310"/>
    </location>
</feature>
<evidence type="ECO:0000256" key="4">
    <source>
        <dbReference type="ARBA" id="ARBA00023306"/>
    </source>
</evidence>
<dbReference type="SMART" id="SM00385">
    <property type="entry name" value="CYCLIN"/>
    <property type="match status" value="1"/>
</dbReference>
<dbReference type="FunFam" id="1.10.472.10:FF:000069">
    <property type="entry name" value="Cyclin-D5-1"/>
    <property type="match status" value="1"/>
</dbReference>
<dbReference type="Gene3D" id="1.10.472.10">
    <property type="entry name" value="Cyclin-like"/>
    <property type="match status" value="2"/>
</dbReference>
<dbReference type="InterPro" id="IPR039361">
    <property type="entry name" value="Cyclin"/>
</dbReference>
<protein>
    <submittedName>
        <fullName evidence="8">Uncharacterized protein</fullName>
    </submittedName>
</protein>
<keyword evidence="9" id="KW-1185">Reference proteome</keyword>
<dbReference type="InterPro" id="IPR048258">
    <property type="entry name" value="Cyclins_cyclin-box"/>
</dbReference>
<dbReference type="SMART" id="SM01332">
    <property type="entry name" value="Cyclin_C"/>
    <property type="match status" value="1"/>
</dbReference>
<dbReference type="InterPro" id="IPR006671">
    <property type="entry name" value="Cyclin_N"/>
</dbReference>
<dbReference type="InterPro" id="IPR004367">
    <property type="entry name" value="Cyclin_C-dom"/>
</dbReference>
<evidence type="ECO:0000313" key="9">
    <source>
        <dbReference type="Proteomes" id="UP000316621"/>
    </source>
</evidence>
<dbReference type="CDD" id="cd20543">
    <property type="entry name" value="CYCLIN_AtCycD-like_rpt1"/>
    <property type="match status" value="1"/>
</dbReference>
<reference evidence="8 9" key="1">
    <citation type="journal article" date="2018" name="Science">
        <title>The opium poppy genome and morphinan production.</title>
        <authorList>
            <person name="Guo L."/>
            <person name="Winzer T."/>
            <person name="Yang X."/>
            <person name="Li Y."/>
            <person name="Ning Z."/>
            <person name="He Z."/>
            <person name="Teodor R."/>
            <person name="Lu Y."/>
            <person name="Bowser T.A."/>
            <person name="Graham I.A."/>
            <person name="Ye K."/>
        </authorList>
    </citation>
    <scope>NUCLEOTIDE SEQUENCE [LARGE SCALE GENOMIC DNA]</scope>
    <source>
        <strain evidence="9">cv. HN1</strain>
        <tissue evidence="8">Leaves</tissue>
    </source>
</reference>
<comment type="similarity">
    <text evidence="1">Belongs to the cyclin family. Cyclin D subfamily.</text>
</comment>
<dbReference type="OrthoDB" id="306099at2759"/>
<dbReference type="STRING" id="3469.A0A4Y7J4N8"/>
<evidence type="ECO:0000256" key="2">
    <source>
        <dbReference type="ARBA" id="ARBA00022618"/>
    </source>
</evidence>
<dbReference type="Proteomes" id="UP000316621">
    <property type="component" value="Chromosome 3"/>
</dbReference>
<dbReference type="InterPro" id="IPR036915">
    <property type="entry name" value="Cyclin-like_sf"/>
</dbReference>
<dbReference type="Gramene" id="RZC54689">
    <property type="protein sequence ID" value="RZC54689"/>
    <property type="gene ID" value="C5167_013549"/>
</dbReference>
<organism evidence="8 9">
    <name type="scientific">Papaver somniferum</name>
    <name type="common">Opium poppy</name>
    <dbReference type="NCBI Taxonomy" id="3469"/>
    <lineage>
        <taxon>Eukaryota</taxon>
        <taxon>Viridiplantae</taxon>
        <taxon>Streptophyta</taxon>
        <taxon>Embryophyta</taxon>
        <taxon>Tracheophyta</taxon>
        <taxon>Spermatophyta</taxon>
        <taxon>Magnoliopsida</taxon>
        <taxon>Ranunculales</taxon>
        <taxon>Papaveraceae</taxon>
        <taxon>Papaveroideae</taxon>
        <taxon>Papaver</taxon>
    </lineage>
</organism>
<dbReference type="SUPFAM" id="SSF47954">
    <property type="entry name" value="Cyclin-like"/>
    <property type="match status" value="1"/>
</dbReference>
<proteinExistence type="inferred from homology"/>
<accession>A0A4Y7J4N8</accession>
<dbReference type="OMA" id="DYESCAF"/>
<dbReference type="AlphaFoldDB" id="A0A4Y7J4N8"/>
<dbReference type="Pfam" id="PF00134">
    <property type="entry name" value="Cyclin_N"/>
    <property type="match status" value="1"/>
</dbReference>
<evidence type="ECO:0000256" key="1">
    <source>
        <dbReference type="ARBA" id="ARBA00009065"/>
    </source>
</evidence>
<evidence type="ECO:0000256" key="5">
    <source>
        <dbReference type="RuleBase" id="RU000383"/>
    </source>
</evidence>
<gene>
    <name evidence="8" type="ORF">C5167_013549</name>
</gene>
<name>A0A4Y7J4N8_PAPSO</name>
<feature type="domain" description="Cyclin-like" evidence="6">
    <location>
        <begin position="92"/>
        <end position="180"/>
    </location>
</feature>
<keyword evidence="4" id="KW-0131">Cell cycle</keyword>
<dbReference type="PROSITE" id="PS00292">
    <property type="entry name" value="CYCLINS"/>
    <property type="match status" value="1"/>
</dbReference>
<evidence type="ECO:0000256" key="3">
    <source>
        <dbReference type="ARBA" id="ARBA00023127"/>
    </source>
</evidence>
<sequence length="349" mass="40415">MQEEFDSSSLLLSNLLCNENEDIYFVEEDDEEEEIKVEVDLLIHINNYKFLESEDEEYIKMLIKRENDYKNHDFSTLITEDWLKCARLDAIKWILKTRDFFGFTLQTAYLSLTYLDRFLSKRPIDGEKFWAIKLLSIACLSLAAKMEECKVPTLLEFQINEKDYCFESKTIQRMELLVLNSLEWRMDPITPFVYLHYFIFKFSGNGDEYGELPRDLSSQVSKFIFALVKGMNIMDHPPSSIAAAAVLAALNKNLSRPLLDLKLNSTTIFGSSNNEHVMSCYNVMKVMEIEQSIAQKFEMSPDLTSICSTPTGVLEDSCLVSSASRTKKRKYTLGDYDQNCGFISEKRFH</sequence>